<evidence type="ECO:0000313" key="5">
    <source>
        <dbReference type="Proteomes" id="UP000000374"/>
    </source>
</evidence>
<dbReference type="RefSeq" id="WP_011812199.1">
    <property type="nucleotide sequence ID" value="NC_008786.1"/>
</dbReference>
<dbReference type="GO" id="GO:0042597">
    <property type="term" value="C:periplasmic space"/>
    <property type="evidence" value="ECO:0007669"/>
    <property type="project" value="UniProtKB-SubCell"/>
</dbReference>
<organism evidence="4 5">
    <name type="scientific">Verminephrobacter eiseniae (strain EF01-2)</name>
    <dbReference type="NCBI Taxonomy" id="391735"/>
    <lineage>
        <taxon>Bacteria</taxon>
        <taxon>Pseudomonadati</taxon>
        <taxon>Pseudomonadota</taxon>
        <taxon>Betaproteobacteria</taxon>
        <taxon>Burkholderiales</taxon>
        <taxon>Comamonadaceae</taxon>
        <taxon>Verminephrobacter</taxon>
    </lineage>
</organism>
<dbReference type="Proteomes" id="UP000000374">
    <property type="component" value="Chromosome"/>
</dbReference>
<gene>
    <name evidence="4" type="ordered locus">Veis_4516</name>
</gene>
<name>A1WRF8_VEREI</name>
<evidence type="ECO:0000256" key="1">
    <source>
        <dbReference type="ARBA" id="ARBA00004418"/>
    </source>
</evidence>
<proteinExistence type="inferred from homology"/>
<feature type="signal peptide" evidence="3">
    <location>
        <begin position="1"/>
        <end position="27"/>
    </location>
</feature>
<protein>
    <submittedName>
        <fullName evidence="4">Extracellular solute-binding protein, family 1</fullName>
    </submittedName>
</protein>
<dbReference type="InterPro" id="IPR006059">
    <property type="entry name" value="SBP"/>
</dbReference>
<dbReference type="HOGENOM" id="CLU_031285_7_0_4"/>
<dbReference type="eggNOG" id="COG1653">
    <property type="taxonomic scope" value="Bacteria"/>
</dbReference>
<dbReference type="Pfam" id="PF01547">
    <property type="entry name" value="SBP_bac_1"/>
    <property type="match status" value="1"/>
</dbReference>
<dbReference type="AlphaFoldDB" id="A1WRF8"/>
<dbReference type="SUPFAM" id="SSF53850">
    <property type="entry name" value="Periplasmic binding protein-like II"/>
    <property type="match status" value="1"/>
</dbReference>
<dbReference type="STRING" id="391735.Veis_4516"/>
<dbReference type="GeneID" id="76462815"/>
<comment type="subcellular location">
    <subcellularLocation>
        <location evidence="1">Periplasm</location>
    </subcellularLocation>
</comment>
<evidence type="ECO:0000256" key="3">
    <source>
        <dbReference type="SAM" id="SignalP"/>
    </source>
</evidence>
<accession>A1WRF8</accession>
<keyword evidence="3" id="KW-0732">Signal</keyword>
<dbReference type="EMBL" id="CP000542">
    <property type="protein sequence ID" value="ABM60215.1"/>
    <property type="molecule type" value="Genomic_DNA"/>
</dbReference>
<comment type="similarity">
    <text evidence="2">Belongs to the bacterial solute-binding protein 1 family.</text>
</comment>
<dbReference type="Gene3D" id="3.40.190.10">
    <property type="entry name" value="Periplasmic binding protein-like II"/>
    <property type="match status" value="1"/>
</dbReference>
<dbReference type="KEGG" id="vei:Veis_4516"/>
<evidence type="ECO:0000256" key="2">
    <source>
        <dbReference type="ARBA" id="ARBA00008520"/>
    </source>
</evidence>
<dbReference type="PANTHER" id="PTHR43649:SF12">
    <property type="entry name" value="DIACETYLCHITOBIOSE BINDING PROTEIN DASA"/>
    <property type="match status" value="1"/>
</dbReference>
<reference evidence="5" key="1">
    <citation type="submission" date="2006-12" db="EMBL/GenBank/DDBJ databases">
        <title>Complete sequence of chromosome 1 of Verminephrobacter eiseniae EF01-2.</title>
        <authorList>
            <person name="Copeland A."/>
            <person name="Lucas S."/>
            <person name="Lapidus A."/>
            <person name="Barry K."/>
            <person name="Detter J.C."/>
            <person name="Glavina del Rio T."/>
            <person name="Dalin E."/>
            <person name="Tice H."/>
            <person name="Pitluck S."/>
            <person name="Chertkov O."/>
            <person name="Brettin T."/>
            <person name="Bruce D."/>
            <person name="Han C."/>
            <person name="Tapia R."/>
            <person name="Gilna P."/>
            <person name="Schmutz J."/>
            <person name="Larimer F."/>
            <person name="Land M."/>
            <person name="Hauser L."/>
            <person name="Kyrpides N."/>
            <person name="Kim E."/>
            <person name="Stahl D."/>
            <person name="Richardson P."/>
        </authorList>
    </citation>
    <scope>NUCLEOTIDE SEQUENCE [LARGE SCALE GENOMIC DNA]</scope>
    <source>
        <strain evidence="5">EF01-2</strain>
    </source>
</reference>
<feature type="chain" id="PRO_5002640284" evidence="3">
    <location>
        <begin position="28"/>
        <end position="432"/>
    </location>
</feature>
<dbReference type="PANTHER" id="PTHR43649">
    <property type="entry name" value="ARABINOSE-BINDING PROTEIN-RELATED"/>
    <property type="match status" value="1"/>
</dbReference>
<evidence type="ECO:0000313" key="4">
    <source>
        <dbReference type="EMBL" id="ABM60215.1"/>
    </source>
</evidence>
<keyword evidence="5" id="KW-1185">Reference proteome</keyword>
<dbReference type="OrthoDB" id="8858741at2"/>
<dbReference type="InterPro" id="IPR050490">
    <property type="entry name" value="Bact_solute-bd_prot1"/>
</dbReference>
<sequence>MNITRARFLKSTIGASLALSQPLRALAAPTQLKGTVTYLTYESLPTTKKVIGDLFAEIEAANPGLKIKPLFTSPEAVRKQVSSMLQSRTAPDIVNLDIEDALLYSRGGLLAPINPLTAVLPDAWRVRPDGKNDFFVPNGIKFTYSWYRADLFEKAGLQPPKTWDEYERAAAKLTGSGQYGCIINSNTSGDNPVSALYSYAMSNGVTFFDDEGNLLFDQGENRKRLVETLAFLQRMSKYSPSTTNFAWADVMNSYASGRIAMADYIGARFFAVVSQNNAEIAKVTKPFVQPYGMAAANRLSAEGYMVFKDSQNVESAKAIIHYLREGQRYYEFLWSIPMHVLPVAKKDFEGPYQANEYVKSKPEISRVISEAWDGSRNPVFDLTGKKPAWQRAKVYTSTIYNKMLANVIQGGIAPDAAVTDAAQAARALLKFA</sequence>